<protein>
    <submittedName>
        <fullName evidence="3">Uncharacterized protein</fullName>
    </submittedName>
</protein>
<sequence length="229" mass="23874">MAETRDERLRAAREAAFRRDASAEDRARLAALEQDDAPAEAAAPRAPAEPPERPEPPRRWGAIGAVAVAALVVGALLGGTAVSLARPTAAATVTPAPERPGAELRARVLASNGTWSAQDYYRFYPGQLPSEWSGDTDGRSYVQLSGPRRLRLSIADATGALLVVPTCATSEGRSRWTVRAADGRALGSGAGPCGGFDGGSLRIPAGARPLVLEISTQGTAGYAVSIFER</sequence>
<evidence type="ECO:0000313" key="3">
    <source>
        <dbReference type="EMBL" id="TDS80616.1"/>
    </source>
</evidence>
<proteinExistence type="predicted"/>
<feature type="transmembrane region" description="Helical" evidence="2">
    <location>
        <begin position="60"/>
        <end position="85"/>
    </location>
</feature>
<keyword evidence="2" id="KW-0812">Transmembrane</keyword>
<feature type="compositionally biased region" description="Basic and acidic residues" evidence="1">
    <location>
        <begin position="1"/>
        <end position="28"/>
    </location>
</feature>
<accession>A0A4R7FS67</accession>
<keyword evidence="2" id="KW-1133">Transmembrane helix</keyword>
<evidence type="ECO:0000256" key="2">
    <source>
        <dbReference type="SAM" id="Phobius"/>
    </source>
</evidence>
<dbReference type="AlphaFoldDB" id="A0A4R7FS67"/>
<organism evidence="3 4">
    <name type="scientific">Amnibacterium kyonggiense</name>
    <dbReference type="NCBI Taxonomy" id="595671"/>
    <lineage>
        <taxon>Bacteria</taxon>
        <taxon>Bacillati</taxon>
        <taxon>Actinomycetota</taxon>
        <taxon>Actinomycetes</taxon>
        <taxon>Micrococcales</taxon>
        <taxon>Microbacteriaceae</taxon>
        <taxon>Amnibacterium</taxon>
    </lineage>
</organism>
<evidence type="ECO:0000313" key="4">
    <source>
        <dbReference type="Proteomes" id="UP000295344"/>
    </source>
</evidence>
<dbReference type="Proteomes" id="UP000295344">
    <property type="component" value="Unassembled WGS sequence"/>
</dbReference>
<keyword evidence="2" id="KW-0472">Membrane</keyword>
<evidence type="ECO:0000256" key="1">
    <source>
        <dbReference type="SAM" id="MobiDB-lite"/>
    </source>
</evidence>
<keyword evidence="4" id="KW-1185">Reference proteome</keyword>
<gene>
    <name evidence="3" type="ORF">CLV52_1182</name>
</gene>
<reference evidence="3 4" key="1">
    <citation type="submission" date="2019-03" db="EMBL/GenBank/DDBJ databases">
        <title>Genomic Encyclopedia of Archaeal and Bacterial Type Strains, Phase II (KMG-II): from individual species to whole genera.</title>
        <authorList>
            <person name="Goeker M."/>
        </authorList>
    </citation>
    <scope>NUCLEOTIDE SEQUENCE [LARGE SCALE GENOMIC DNA]</scope>
    <source>
        <strain evidence="3 4">DSM 24782</strain>
    </source>
</reference>
<dbReference type="EMBL" id="SOAM01000001">
    <property type="protein sequence ID" value="TDS80616.1"/>
    <property type="molecule type" value="Genomic_DNA"/>
</dbReference>
<name>A0A4R7FS67_9MICO</name>
<comment type="caution">
    <text evidence="3">The sequence shown here is derived from an EMBL/GenBank/DDBJ whole genome shotgun (WGS) entry which is preliminary data.</text>
</comment>
<feature type="region of interest" description="Disordered" evidence="1">
    <location>
        <begin position="1"/>
        <end position="59"/>
    </location>
</feature>